<evidence type="ECO:0000313" key="3">
    <source>
        <dbReference type="Proteomes" id="UP000317171"/>
    </source>
</evidence>
<dbReference type="RefSeq" id="WP_145218539.1">
    <property type="nucleotide sequence ID" value="NZ_CP036269.1"/>
</dbReference>
<dbReference type="Proteomes" id="UP000317171">
    <property type="component" value="Chromosome"/>
</dbReference>
<reference evidence="2 3" key="1">
    <citation type="submission" date="2019-02" db="EMBL/GenBank/DDBJ databases">
        <title>Deep-cultivation of Planctomycetes and their phenomic and genomic characterization uncovers novel biology.</title>
        <authorList>
            <person name="Wiegand S."/>
            <person name="Jogler M."/>
            <person name="Boedeker C."/>
            <person name="Pinto D."/>
            <person name="Vollmers J."/>
            <person name="Rivas-Marin E."/>
            <person name="Kohn T."/>
            <person name="Peeters S.H."/>
            <person name="Heuer A."/>
            <person name="Rast P."/>
            <person name="Oberbeckmann S."/>
            <person name="Bunk B."/>
            <person name="Jeske O."/>
            <person name="Meyerdierks A."/>
            <person name="Storesund J.E."/>
            <person name="Kallscheuer N."/>
            <person name="Luecker S."/>
            <person name="Lage O.M."/>
            <person name="Pohl T."/>
            <person name="Merkel B.J."/>
            <person name="Hornburger P."/>
            <person name="Mueller R.-W."/>
            <person name="Bruemmer F."/>
            <person name="Labrenz M."/>
            <person name="Spormann A.M."/>
            <person name="Op den Camp H."/>
            <person name="Overmann J."/>
            <person name="Amann R."/>
            <person name="Jetten M.S.M."/>
            <person name="Mascher T."/>
            <person name="Medema M.H."/>
            <person name="Devos D.P."/>
            <person name="Kaster A.-K."/>
            <person name="Ovreas L."/>
            <person name="Rohde M."/>
            <person name="Galperin M.Y."/>
            <person name="Jogler C."/>
        </authorList>
    </citation>
    <scope>NUCLEOTIDE SEQUENCE [LARGE SCALE GENOMIC DNA]</scope>
    <source>
        <strain evidence="2 3">Pan241w</strain>
    </source>
</reference>
<organism evidence="2 3">
    <name type="scientific">Gimesia alba</name>
    <dbReference type="NCBI Taxonomy" id="2527973"/>
    <lineage>
        <taxon>Bacteria</taxon>
        <taxon>Pseudomonadati</taxon>
        <taxon>Planctomycetota</taxon>
        <taxon>Planctomycetia</taxon>
        <taxon>Planctomycetales</taxon>
        <taxon>Planctomycetaceae</taxon>
        <taxon>Gimesia</taxon>
    </lineage>
</organism>
<sequence precursor="true">MSFTSRFKQRKTLILLSALVAAPLLCTLNSQQTSLQHLAAETKLGGEAGGLFESETKKSTPPTLTWREIQATRTAKVVRVRFQIKETATSVDEQLMQIAPSKWDAIVLSPQQERETKSNRRFEVAIVGKARIKIARLGLSSDYFKDKWIEVTGVCRHDIDPWAHGDVSVSQFLVNDLDMIEVNDSNWEGNAFD</sequence>
<dbReference type="EMBL" id="CP036269">
    <property type="protein sequence ID" value="QDT43678.1"/>
    <property type="molecule type" value="Genomic_DNA"/>
</dbReference>
<feature type="signal peptide" evidence="1">
    <location>
        <begin position="1"/>
        <end position="26"/>
    </location>
</feature>
<feature type="chain" id="PRO_5021935775" evidence="1">
    <location>
        <begin position="27"/>
        <end position="193"/>
    </location>
</feature>
<protein>
    <submittedName>
        <fullName evidence="2">Uncharacterized protein</fullName>
    </submittedName>
</protein>
<keyword evidence="1" id="KW-0732">Signal</keyword>
<accession>A0A517RIH7</accession>
<name>A0A517RIH7_9PLAN</name>
<dbReference type="AlphaFoldDB" id="A0A517RIH7"/>
<dbReference type="KEGG" id="gaz:Pan241w_37800"/>
<evidence type="ECO:0000313" key="2">
    <source>
        <dbReference type="EMBL" id="QDT43678.1"/>
    </source>
</evidence>
<keyword evidence="3" id="KW-1185">Reference proteome</keyword>
<gene>
    <name evidence="2" type="ORF">Pan241w_37800</name>
</gene>
<proteinExistence type="predicted"/>
<evidence type="ECO:0000256" key="1">
    <source>
        <dbReference type="SAM" id="SignalP"/>
    </source>
</evidence>